<dbReference type="GO" id="GO:0005886">
    <property type="term" value="C:plasma membrane"/>
    <property type="evidence" value="ECO:0007669"/>
    <property type="project" value="UniProtKB-SubCell"/>
</dbReference>
<protein>
    <recommendedName>
        <fullName evidence="7">G-protein coupled receptors family 1 profile domain-containing protein</fullName>
    </recommendedName>
</protein>
<feature type="transmembrane region" description="Helical" evidence="6">
    <location>
        <begin position="27"/>
        <end position="44"/>
    </location>
</feature>
<dbReference type="Gene3D" id="1.20.1070.10">
    <property type="entry name" value="Rhodopsin 7-helix transmembrane proteins"/>
    <property type="match status" value="1"/>
</dbReference>
<evidence type="ECO:0000259" key="7">
    <source>
        <dbReference type="PROSITE" id="PS50262"/>
    </source>
</evidence>
<feature type="domain" description="G-protein coupled receptors family 1 profile" evidence="7">
    <location>
        <begin position="1"/>
        <end position="154"/>
    </location>
</feature>
<comment type="subcellular location">
    <subcellularLocation>
        <location evidence="1">Cell membrane</location>
        <topology evidence="1">Multi-pass membrane protein</topology>
    </subcellularLocation>
</comment>
<evidence type="ECO:0000256" key="2">
    <source>
        <dbReference type="ARBA" id="ARBA00022475"/>
    </source>
</evidence>
<name>A0AAD9V8Q9_ACRCE</name>
<accession>A0AAD9V8Q9</accession>
<evidence type="ECO:0000256" key="5">
    <source>
        <dbReference type="ARBA" id="ARBA00023136"/>
    </source>
</evidence>
<keyword evidence="2" id="KW-1003">Cell membrane</keyword>
<keyword evidence="4 6" id="KW-1133">Transmembrane helix</keyword>
<organism evidence="8 9">
    <name type="scientific">Acropora cervicornis</name>
    <name type="common">Staghorn coral</name>
    <dbReference type="NCBI Taxonomy" id="6130"/>
    <lineage>
        <taxon>Eukaryota</taxon>
        <taxon>Metazoa</taxon>
        <taxon>Cnidaria</taxon>
        <taxon>Anthozoa</taxon>
        <taxon>Hexacorallia</taxon>
        <taxon>Scleractinia</taxon>
        <taxon>Astrocoeniina</taxon>
        <taxon>Acroporidae</taxon>
        <taxon>Acropora</taxon>
    </lineage>
</organism>
<feature type="transmembrane region" description="Helical" evidence="6">
    <location>
        <begin position="64"/>
        <end position="86"/>
    </location>
</feature>
<evidence type="ECO:0000256" key="4">
    <source>
        <dbReference type="ARBA" id="ARBA00022989"/>
    </source>
</evidence>
<evidence type="ECO:0000313" key="9">
    <source>
        <dbReference type="Proteomes" id="UP001249851"/>
    </source>
</evidence>
<reference evidence="8" key="2">
    <citation type="journal article" date="2023" name="Science">
        <title>Genomic signatures of disease resistance in endangered staghorn corals.</title>
        <authorList>
            <person name="Vollmer S.V."/>
            <person name="Selwyn J.D."/>
            <person name="Despard B.A."/>
            <person name="Roesel C.L."/>
        </authorList>
    </citation>
    <scope>NUCLEOTIDE SEQUENCE</scope>
    <source>
        <strain evidence="8">K2</strain>
    </source>
</reference>
<evidence type="ECO:0000313" key="8">
    <source>
        <dbReference type="EMBL" id="KAK2565082.1"/>
    </source>
</evidence>
<evidence type="ECO:0000256" key="3">
    <source>
        <dbReference type="ARBA" id="ARBA00022692"/>
    </source>
</evidence>
<keyword evidence="9" id="KW-1185">Reference proteome</keyword>
<dbReference type="AlphaFoldDB" id="A0AAD9V8Q9"/>
<dbReference type="PROSITE" id="PS50262">
    <property type="entry name" value="G_PROTEIN_RECEP_F1_2"/>
    <property type="match status" value="1"/>
</dbReference>
<dbReference type="EMBL" id="JARQWQ010000020">
    <property type="protein sequence ID" value="KAK2565082.1"/>
    <property type="molecule type" value="Genomic_DNA"/>
</dbReference>
<reference evidence="8" key="1">
    <citation type="journal article" date="2023" name="G3 (Bethesda)">
        <title>Whole genome assembly and annotation of the endangered Caribbean coral Acropora cervicornis.</title>
        <authorList>
            <person name="Selwyn J.D."/>
            <person name="Vollmer S.V."/>
        </authorList>
    </citation>
    <scope>NUCLEOTIDE SEQUENCE</scope>
    <source>
        <strain evidence="8">K2</strain>
    </source>
</reference>
<dbReference type="PANTHER" id="PTHR22750">
    <property type="entry name" value="G-PROTEIN COUPLED RECEPTOR"/>
    <property type="match status" value="1"/>
</dbReference>
<dbReference type="SUPFAM" id="SSF81321">
    <property type="entry name" value="Family A G protein-coupled receptor-like"/>
    <property type="match status" value="1"/>
</dbReference>
<dbReference type="GO" id="GO:0004930">
    <property type="term" value="F:G protein-coupled receptor activity"/>
    <property type="evidence" value="ECO:0007669"/>
    <property type="project" value="InterPro"/>
</dbReference>
<evidence type="ECO:0000256" key="1">
    <source>
        <dbReference type="ARBA" id="ARBA00004651"/>
    </source>
</evidence>
<dbReference type="Pfam" id="PF00001">
    <property type="entry name" value="7tm_1"/>
    <property type="match status" value="1"/>
</dbReference>
<dbReference type="Proteomes" id="UP001249851">
    <property type="component" value="Unassembled WGS sequence"/>
</dbReference>
<feature type="transmembrane region" description="Helical" evidence="6">
    <location>
        <begin position="98"/>
        <end position="123"/>
    </location>
</feature>
<keyword evidence="5 6" id="KW-0472">Membrane</keyword>
<proteinExistence type="predicted"/>
<dbReference type="InterPro" id="IPR000276">
    <property type="entry name" value="GPCR_Rhodpsn"/>
</dbReference>
<dbReference type="InterPro" id="IPR017452">
    <property type="entry name" value="GPCR_Rhodpsn_7TM"/>
</dbReference>
<evidence type="ECO:0000256" key="6">
    <source>
        <dbReference type="SAM" id="Phobius"/>
    </source>
</evidence>
<dbReference type="PRINTS" id="PR00237">
    <property type="entry name" value="GPCRRHODOPSN"/>
</dbReference>
<keyword evidence="3 6" id="KW-0812">Transmembrane</keyword>
<comment type="caution">
    <text evidence="8">The sequence shown here is derived from an EMBL/GenBank/DDBJ whole genome shotgun (WGS) entry which is preliminary data.</text>
</comment>
<gene>
    <name evidence="8" type="ORF">P5673_010992</name>
</gene>
<sequence>MSDILVGITLFLHYALNVHGPLALNVLYTTSLLASVANLTAVTFDRHLACTQPFNYSNIIAKHFTKIVVFCWIAAVTTSLLPLSWANSEPSSAALALHVYQVGILILGIAAPFVWIFFSYLRIFRQVSRIVKREKKIAKSVMYAHKPCERGRRV</sequence>